<protein>
    <submittedName>
        <fullName evidence="2">Uncharacterized protein</fullName>
    </submittedName>
</protein>
<dbReference type="Proteomes" id="UP000728185">
    <property type="component" value="Unassembled WGS sequence"/>
</dbReference>
<comment type="caution">
    <text evidence="2">The sequence shown here is derived from an EMBL/GenBank/DDBJ whole genome shotgun (WGS) entry which is preliminary data.</text>
</comment>
<accession>A0A8E0VDY5</accession>
<name>A0A8E0VDY5_9TREM</name>
<keyword evidence="3" id="KW-1185">Reference proteome</keyword>
<evidence type="ECO:0000313" key="3">
    <source>
        <dbReference type="Proteomes" id="UP000728185"/>
    </source>
</evidence>
<feature type="transmembrane region" description="Helical" evidence="1">
    <location>
        <begin position="20"/>
        <end position="37"/>
    </location>
</feature>
<keyword evidence="1" id="KW-0812">Transmembrane</keyword>
<dbReference type="EMBL" id="LUCM01009001">
    <property type="protein sequence ID" value="KAA0187613.1"/>
    <property type="molecule type" value="Genomic_DNA"/>
</dbReference>
<evidence type="ECO:0000313" key="2">
    <source>
        <dbReference type="EMBL" id="KAA0187613.1"/>
    </source>
</evidence>
<feature type="non-terminal residue" evidence="2">
    <location>
        <position position="1"/>
    </location>
</feature>
<organism evidence="2 3">
    <name type="scientific">Fasciolopsis buskii</name>
    <dbReference type="NCBI Taxonomy" id="27845"/>
    <lineage>
        <taxon>Eukaryota</taxon>
        <taxon>Metazoa</taxon>
        <taxon>Spiralia</taxon>
        <taxon>Lophotrochozoa</taxon>
        <taxon>Platyhelminthes</taxon>
        <taxon>Trematoda</taxon>
        <taxon>Digenea</taxon>
        <taxon>Plagiorchiida</taxon>
        <taxon>Echinostomata</taxon>
        <taxon>Echinostomatoidea</taxon>
        <taxon>Fasciolidae</taxon>
        <taxon>Fasciolopsis</taxon>
    </lineage>
</organism>
<sequence>ITYLFILNAERLCDAPNSGVSFVLTLLTTFVALVRCWNLGVDHLQRRGFQPTKGVRCGGERSTTTGQPEYKYSDVKIGINRSQSFCPTKSKQSGLLRVLLVTFWRPLILSGFLKLIYDILLFLNPILLK</sequence>
<proteinExistence type="predicted"/>
<dbReference type="AlphaFoldDB" id="A0A8E0VDY5"/>
<gene>
    <name evidence="2" type="ORF">FBUS_03644</name>
</gene>
<keyword evidence="1" id="KW-0472">Membrane</keyword>
<reference evidence="2" key="1">
    <citation type="submission" date="2019-05" db="EMBL/GenBank/DDBJ databases">
        <title>Annotation for the trematode Fasciolopsis buski.</title>
        <authorList>
            <person name="Choi Y.-J."/>
        </authorList>
    </citation>
    <scope>NUCLEOTIDE SEQUENCE</scope>
    <source>
        <strain evidence="2">HT</strain>
        <tissue evidence="2">Whole worm</tissue>
    </source>
</reference>
<feature type="transmembrane region" description="Helical" evidence="1">
    <location>
        <begin position="98"/>
        <end position="123"/>
    </location>
</feature>
<evidence type="ECO:0000256" key="1">
    <source>
        <dbReference type="SAM" id="Phobius"/>
    </source>
</evidence>
<keyword evidence="1" id="KW-1133">Transmembrane helix</keyword>